<dbReference type="RefSeq" id="WP_128226918.1">
    <property type="nucleotide sequence ID" value="NZ_SACR01000001.1"/>
</dbReference>
<comment type="caution">
    <text evidence="2">The sequence shown here is derived from an EMBL/GenBank/DDBJ whole genome shotgun (WGS) entry which is preliminary data.</text>
</comment>
<dbReference type="InterPro" id="IPR021851">
    <property type="entry name" value="DUF3455"/>
</dbReference>
<protein>
    <submittedName>
        <fullName evidence="2">DUF3455 domain-containing protein</fullName>
    </submittedName>
</protein>
<reference evidence="2 3" key="1">
    <citation type="submission" date="2019-01" db="EMBL/GenBank/DDBJ databases">
        <authorList>
            <person name="Chen W.-M."/>
        </authorList>
    </citation>
    <scope>NUCLEOTIDE SEQUENCE [LARGE SCALE GENOMIC DNA]</scope>
    <source>
        <strain evidence="2 3">KYPY4</strain>
    </source>
</reference>
<dbReference type="PROSITE" id="PS51318">
    <property type="entry name" value="TAT"/>
    <property type="match status" value="1"/>
</dbReference>
<dbReference type="InterPro" id="IPR006311">
    <property type="entry name" value="TAT_signal"/>
</dbReference>
<proteinExistence type="predicted"/>
<evidence type="ECO:0000313" key="3">
    <source>
        <dbReference type="Proteomes" id="UP000285575"/>
    </source>
</evidence>
<feature type="signal peptide" evidence="1">
    <location>
        <begin position="1"/>
        <end position="23"/>
    </location>
</feature>
<accession>A0A437RRI1</accession>
<dbReference type="PANTHER" id="PTHR35567:SF1">
    <property type="entry name" value="CONSERVED FUNGAL PROTEIN (AFU_ORTHOLOGUE AFUA_1G14230)"/>
    <property type="match status" value="1"/>
</dbReference>
<dbReference type="OrthoDB" id="193535at2"/>
<dbReference type="PANTHER" id="PTHR35567">
    <property type="entry name" value="MALATE DEHYDROGENASE (AFU_ORTHOLOGUE AFUA_2G13800)"/>
    <property type="match status" value="1"/>
</dbReference>
<dbReference type="PROSITE" id="PS51257">
    <property type="entry name" value="PROKAR_LIPOPROTEIN"/>
    <property type="match status" value="1"/>
</dbReference>
<name>A0A437RRI1_9BURK</name>
<keyword evidence="3" id="KW-1185">Reference proteome</keyword>
<gene>
    <name evidence="2" type="ORF">EOE66_01525</name>
</gene>
<feature type="chain" id="PRO_5019382909" evidence="1">
    <location>
        <begin position="24"/>
        <end position="186"/>
    </location>
</feature>
<sequence>MHKNTRPALLATLAAAALLSACAGTPMTAAPTFSQALLPSAVQVPAGHRVAMETVGVGRITYECREKASTAGQFEWVFAGPEASLQDRSGRRVGRYFGPPATWALDDGSSLTATQLAVAPAGAGSIPLQLVKANPAMGAGALTGVTHIQRVATKGGVAPALACGAADKGRREVVNYQADYIFWKAA</sequence>
<keyword evidence="1" id="KW-0732">Signal</keyword>
<evidence type="ECO:0000256" key="1">
    <source>
        <dbReference type="SAM" id="SignalP"/>
    </source>
</evidence>
<dbReference type="Proteomes" id="UP000285575">
    <property type="component" value="Unassembled WGS sequence"/>
</dbReference>
<dbReference type="Pfam" id="PF11937">
    <property type="entry name" value="DUF3455"/>
    <property type="match status" value="1"/>
</dbReference>
<dbReference type="AlphaFoldDB" id="A0A437RRI1"/>
<evidence type="ECO:0000313" key="2">
    <source>
        <dbReference type="EMBL" id="RVU49281.1"/>
    </source>
</evidence>
<organism evidence="2 3">
    <name type="scientific">Rubrivivax rivuli</name>
    <dbReference type="NCBI Taxonomy" id="1862385"/>
    <lineage>
        <taxon>Bacteria</taxon>
        <taxon>Pseudomonadati</taxon>
        <taxon>Pseudomonadota</taxon>
        <taxon>Betaproteobacteria</taxon>
        <taxon>Burkholderiales</taxon>
        <taxon>Sphaerotilaceae</taxon>
        <taxon>Rubrivivax</taxon>
    </lineage>
</organism>
<dbReference type="EMBL" id="SACR01000001">
    <property type="protein sequence ID" value="RVU49281.1"/>
    <property type="molecule type" value="Genomic_DNA"/>
</dbReference>